<dbReference type="PANTHER" id="PTHR32444">
    <property type="entry name" value="BULB-TYPE LECTIN DOMAIN-CONTAINING PROTEIN"/>
    <property type="match status" value="1"/>
</dbReference>
<keyword evidence="3" id="KW-0465">Mannose-binding</keyword>
<keyword evidence="1" id="KW-0348">Hemagglutinin</keyword>
<feature type="non-terminal residue" evidence="5">
    <location>
        <position position="1"/>
    </location>
</feature>
<dbReference type="InterPro" id="IPR001480">
    <property type="entry name" value="Bulb-type_lectin_dom"/>
</dbReference>
<keyword evidence="2" id="KW-0677">Repeat</keyword>
<dbReference type="PANTHER" id="PTHR32444:SF247">
    <property type="entry name" value="OS01G0958200 PROTEIN"/>
    <property type="match status" value="1"/>
</dbReference>
<keyword evidence="5" id="KW-0675">Receptor</keyword>
<evidence type="ECO:0000256" key="1">
    <source>
        <dbReference type="ARBA" id="ARBA00022546"/>
    </source>
</evidence>
<dbReference type="InterPro" id="IPR036426">
    <property type="entry name" value="Bulb-type_lectin_dom_sf"/>
</dbReference>
<dbReference type="Gene3D" id="2.90.10.10">
    <property type="entry name" value="Bulb-type lectin domain"/>
    <property type="match status" value="1"/>
</dbReference>
<dbReference type="GO" id="GO:0005537">
    <property type="term" value="F:D-mannose binding"/>
    <property type="evidence" value="ECO:0007669"/>
    <property type="project" value="UniProtKB-KW"/>
</dbReference>
<sequence length="115" mass="11709">GDTIDRASSGSDRASSVSDRATILASAGGTFELGFFSPPGSRKRYVGIWFKNIPVDNVVWVANNRSPLNDSTGVLKLGGDGKLVIQDKAGGAVWSSSAGAAGASNPVAQLLDSGN</sequence>
<evidence type="ECO:0000259" key="4">
    <source>
        <dbReference type="PROSITE" id="PS50927"/>
    </source>
</evidence>
<dbReference type="SUPFAM" id="SSF51110">
    <property type="entry name" value="alpha-D-mannose-specific plant lectins"/>
    <property type="match status" value="1"/>
</dbReference>
<protein>
    <submittedName>
        <fullName evidence="5">G-type lectin S-receptor-like serine/threonine-protein kinase At1g11305</fullName>
    </submittedName>
</protein>
<organism evidence="5">
    <name type="scientific">Anthurium amnicola</name>
    <dbReference type="NCBI Taxonomy" id="1678845"/>
    <lineage>
        <taxon>Eukaryota</taxon>
        <taxon>Viridiplantae</taxon>
        <taxon>Streptophyta</taxon>
        <taxon>Embryophyta</taxon>
        <taxon>Tracheophyta</taxon>
        <taxon>Spermatophyta</taxon>
        <taxon>Magnoliopsida</taxon>
        <taxon>Liliopsida</taxon>
        <taxon>Araceae</taxon>
        <taxon>Pothoideae</taxon>
        <taxon>Potheae</taxon>
        <taxon>Anthurium</taxon>
    </lineage>
</organism>
<dbReference type="EMBL" id="GDJX01001756">
    <property type="protein sequence ID" value="JAT66180.1"/>
    <property type="molecule type" value="Transcribed_RNA"/>
</dbReference>
<reference evidence="5" key="1">
    <citation type="submission" date="2015-07" db="EMBL/GenBank/DDBJ databases">
        <title>Transcriptome Assembly of Anthurium amnicola.</title>
        <authorList>
            <person name="Suzuki J."/>
        </authorList>
    </citation>
    <scope>NUCLEOTIDE SEQUENCE</scope>
</reference>
<name>A0A1D1ZGQ8_9ARAE</name>
<accession>A0A1D1ZGQ8</accession>
<proteinExistence type="predicted"/>
<gene>
    <name evidence="5" type="primary">At1g11305_1</name>
    <name evidence="5" type="ORF">g.98561</name>
</gene>
<evidence type="ECO:0000256" key="3">
    <source>
        <dbReference type="ARBA" id="ARBA00023035"/>
    </source>
</evidence>
<dbReference type="CDD" id="cd00028">
    <property type="entry name" value="B_lectin"/>
    <property type="match status" value="1"/>
</dbReference>
<keyword evidence="5" id="KW-0418">Kinase</keyword>
<dbReference type="AlphaFoldDB" id="A0A1D1ZGQ8"/>
<keyword evidence="5" id="KW-0808">Transferase</keyword>
<dbReference type="GO" id="GO:0016301">
    <property type="term" value="F:kinase activity"/>
    <property type="evidence" value="ECO:0007669"/>
    <property type="project" value="UniProtKB-KW"/>
</dbReference>
<dbReference type="GO" id="GO:0051707">
    <property type="term" value="P:response to other organism"/>
    <property type="evidence" value="ECO:0007669"/>
    <property type="project" value="UniProtKB-ARBA"/>
</dbReference>
<evidence type="ECO:0000313" key="5">
    <source>
        <dbReference type="EMBL" id="JAT66180.1"/>
    </source>
</evidence>
<feature type="non-terminal residue" evidence="5">
    <location>
        <position position="115"/>
    </location>
</feature>
<evidence type="ECO:0000256" key="2">
    <source>
        <dbReference type="ARBA" id="ARBA00022737"/>
    </source>
</evidence>
<dbReference type="SMART" id="SM00108">
    <property type="entry name" value="B_lectin"/>
    <property type="match status" value="1"/>
</dbReference>
<dbReference type="Pfam" id="PF01453">
    <property type="entry name" value="B_lectin"/>
    <property type="match status" value="1"/>
</dbReference>
<keyword evidence="5" id="KW-0430">Lectin</keyword>
<dbReference type="PROSITE" id="PS50927">
    <property type="entry name" value="BULB_LECTIN"/>
    <property type="match status" value="1"/>
</dbReference>
<feature type="domain" description="Bulb-type lectin" evidence="4">
    <location>
        <begin position="8"/>
        <end position="115"/>
    </location>
</feature>